<comment type="function">
    <text evidence="7">Catalyzes the transfer of the diacylglyceryl group from phosphatidylglycerol to the sulfhydryl group of the N-terminal cysteine of a prolipoprotein, the first step in the formation of mature lipoproteins.</text>
</comment>
<protein>
    <recommendedName>
        <fullName evidence="7">Phosphatidylglycerol--prolipoprotein diacylglyceryl transferase</fullName>
        <ecNumber evidence="7">2.5.1.145</ecNumber>
    </recommendedName>
</protein>
<feature type="transmembrane region" description="Helical" evidence="7">
    <location>
        <begin position="250"/>
        <end position="268"/>
    </location>
</feature>
<dbReference type="PROSITE" id="PS01311">
    <property type="entry name" value="LGT"/>
    <property type="match status" value="1"/>
</dbReference>
<dbReference type="AlphaFoldDB" id="A0A150WFI7"/>
<keyword evidence="5 7" id="KW-1133">Transmembrane helix</keyword>
<dbReference type="PANTHER" id="PTHR30589">
    <property type="entry name" value="PROLIPOPROTEIN DIACYLGLYCERYL TRANSFERASE"/>
    <property type="match status" value="1"/>
</dbReference>
<dbReference type="EC" id="2.5.1.145" evidence="7"/>
<feature type="transmembrane region" description="Helical" evidence="7">
    <location>
        <begin position="311"/>
        <end position="330"/>
    </location>
</feature>
<dbReference type="InterPro" id="IPR001640">
    <property type="entry name" value="Lgt"/>
</dbReference>
<keyword evidence="6 7" id="KW-0472">Membrane</keyword>
<keyword evidence="9" id="KW-1185">Reference proteome</keyword>
<reference evidence="8 9" key="1">
    <citation type="submission" date="2016-03" db="EMBL/GenBank/DDBJ databases">
        <authorList>
            <person name="Ploux O."/>
        </authorList>
    </citation>
    <scope>NUCLEOTIDE SEQUENCE [LARGE SCALE GENOMIC DNA]</scope>
    <source>
        <strain evidence="8 9">R0</strain>
    </source>
</reference>
<dbReference type="NCBIfam" id="TIGR00544">
    <property type="entry name" value="lgt"/>
    <property type="match status" value="1"/>
</dbReference>
<dbReference type="RefSeq" id="WP_061836653.1">
    <property type="nucleotide sequence ID" value="NZ_LUKE01000006.1"/>
</dbReference>
<feature type="transmembrane region" description="Helical" evidence="7">
    <location>
        <begin position="87"/>
        <end position="117"/>
    </location>
</feature>
<comment type="subcellular location">
    <subcellularLocation>
        <location evidence="7">Cell membrane</location>
        <topology evidence="7">Multi-pass membrane protein</topology>
    </subcellularLocation>
</comment>
<comment type="caution">
    <text evidence="8">The sequence shown here is derived from an EMBL/GenBank/DDBJ whole genome shotgun (WGS) entry which is preliminary data.</text>
</comment>
<feature type="transmembrane region" description="Helical" evidence="7">
    <location>
        <begin position="20"/>
        <end position="40"/>
    </location>
</feature>
<evidence type="ECO:0000256" key="1">
    <source>
        <dbReference type="ARBA" id="ARBA00007150"/>
    </source>
</evidence>
<dbReference type="EMBL" id="LUKE01000006">
    <property type="protein sequence ID" value="KYG61571.1"/>
    <property type="molecule type" value="Genomic_DNA"/>
</dbReference>
<evidence type="ECO:0000256" key="6">
    <source>
        <dbReference type="ARBA" id="ARBA00023136"/>
    </source>
</evidence>
<feature type="transmembrane region" description="Helical" evidence="7">
    <location>
        <begin position="52"/>
        <end position="75"/>
    </location>
</feature>
<feature type="binding site" evidence="7">
    <location>
        <position position="143"/>
    </location>
    <ligand>
        <name>a 1,2-diacyl-sn-glycero-3-phospho-(1'-sn-glycerol)</name>
        <dbReference type="ChEBI" id="CHEBI:64716"/>
    </ligand>
</feature>
<evidence type="ECO:0000256" key="7">
    <source>
        <dbReference type="HAMAP-Rule" id="MF_01147"/>
    </source>
</evidence>
<feature type="transmembrane region" description="Helical" evidence="7">
    <location>
        <begin position="275"/>
        <end position="291"/>
    </location>
</feature>
<keyword evidence="4 7" id="KW-0812">Transmembrane</keyword>
<evidence type="ECO:0000256" key="2">
    <source>
        <dbReference type="ARBA" id="ARBA00022475"/>
    </source>
</evidence>
<dbReference type="PANTHER" id="PTHR30589:SF0">
    <property type="entry name" value="PHOSPHATIDYLGLYCEROL--PROLIPOPROTEIN DIACYLGLYCERYL TRANSFERASE"/>
    <property type="match status" value="1"/>
</dbReference>
<proteinExistence type="inferred from homology"/>
<dbReference type="HAMAP" id="MF_01147">
    <property type="entry name" value="Lgt"/>
    <property type="match status" value="1"/>
</dbReference>
<dbReference type="OrthoDB" id="5293946at2"/>
<evidence type="ECO:0000313" key="8">
    <source>
        <dbReference type="EMBL" id="KYG61571.1"/>
    </source>
</evidence>
<keyword evidence="8" id="KW-0449">Lipoprotein</keyword>
<comment type="similarity">
    <text evidence="1 7">Belongs to the Lgt family.</text>
</comment>
<accession>A0A150WFI7</accession>
<comment type="catalytic activity">
    <reaction evidence="7">
        <text>L-cysteinyl-[prolipoprotein] + a 1,2-diacyl-sn-glycero-3-phospho-(1'-sn-glycerol) = an S-1,2-diacyl-sn-glyceryl-L-cysteinyl-[prolipoprotein] + sn-glycerol 1-phosphate + H(+)</text>
        <dbReference type="Rhea" id="RHEA:56712"/>
        <dbReference type="Rhea" id="RHEA-COMP:14679"/>
        <dbReference type="Rhea" id="RHEA-COMP:14680"/>
        <dbReference type="ChEBI" id="CHEBI:15378"/>
        <dbReference type="ChEBI" id="CHEBI:29950"/>
        <dbReference type="ChEBI" id="CHEBI:57685"/>
        <dbReference type="ChEBI" id="CHEBI:64716"/>
        <dbReference type="ChEBI" id="CHEBI:140658"/>
        <dbReference type="EC" id="2.5.1.145"/>
    </reaction>
</comment>
<evidence type="ECO:0000256" key="5">
    <source>
        <dbReference type="ARBA" id="ARBA00022989"/>
    </source>
</evidence>
<dbReference type="Pfam" id="PF01790">
    <property type="entry name" value="LGT"/>
    <property type="match status" value="1"/>
</dbReference>
<dbReference type="GO" id="GO:0005886">
    <property type="term" value="C:plasma membrane"/>
    <property type="evidence" value="ECO:0007669"/>
    <property type="project" value="UniProtKB-SubCell"/>
</dbReference>
<dbReference type="Proteomes" id="UP000075320">
    <property type="component" value="Unassembled WGS sequence"/>
</dbReference>
<evidence type="ECO:0000256" key="4">
    <source>
        <dbReference type="ARBA" id="ARBA00022692"/>
    </source>
</evidence>
<dbReference type="GO" id="GO:0008961">
    <property type="term" value="F:phosphatidylglycerol-prolipoprotein diacylglyceryl transferase activity"/>
    <property type="evidence" value="ECO:0007669"/>
    <property type="project" value="UniProtKB-UniRule"/>
</dbReference>
<evidence type="ECO:0000256" key="3">
    <source>
        <dbReference type="ARBA" id="ARBA00022679"/>
    </source>
</evidence>
<evidence type="ECO:0000313" key="9">
    <source>
        <dbReference type="Proteomes" id="UP000075320"/>
    </source>
</evidence>
<organism evidence="8 9">
    <name type="scientific">Bdellovibrio bacteriovorus</name>
    <dbReference type="NCBI Taxonomy" id="959"/>
    <lineage>
        <taxon>Bacteria</taxon>
        <taxon>Pseudomonadati</taxon>
        <taxon>Bdellovibrionota</taxon>
        <taxon>Bdellovibrionia</taxon>
        <taxon>Bdellovibrionales</taxon>
        <taxon>Pseudobdellovibrionaceae</taxon>
        <taxon>Bdellovibrio</taxon>
    </lineage>
</organism>
<sequence length="352" mass="39433">MVHDFDPFALRISGDFGIRWYGLSYMMGFICAYLLIKWLAQRQRSGLTAQMVGDFITYGAIGTLVGGRLGYVFFYGPDLLTKFKGEFPWWGVLAVNEGGMASHGGIIGIVIACWLFARKYSVNTLYLFDLVAVVGPLGVFFGRIANFINGELVGRPCDPTYPLAVKFPQDIYSWPAAEAGRLPELAPVAEKVGVTSEKWLELAQNFRMDIGAREQLYDILNKIVVGIQDGNTAAKEAIAPLLTPRYPSQLFAALGEGLFLFLILFFLWRKPRKPGFIAACFVLLYAIVRVIDEHFRMPDAHIGYQWLGLTRGQWLSVVMFIVGLILMFVWTRASSLSVPGWARGYSIKLNRK</sequence>
<comment type="pathway">
    <text evidence="7">Protein modification; lipoprotein biosynthesis (diacylglyceryl transfer).</text>
</comment>
<feature type="transmembrane region" description="Helical" evidence="7">
    <location>
        <begin position="124"/>
        <end position="145"/>
    </location>
</feature>
<dbReference type="GO" id="GO:0042158">
    <property type="term" value="P:lipoprotein biosynthetic process"/>
    <property type="evidence" value="ECO:0007669"/>
    <property type="project" value="UniProtKB-UniRule"/>
</dbReference>
<dbReference type="UniPathway" id="UPA00664"/>
<name>A0A150WFI7_BDEBC</name>
<gene>
    <name evidence="7" type="primary">lgt</name>
    <name evidence="8" type="ORF">AZI86_17860</name>
</gene>
<keyword evidence="3 7" id="KW-0808">Transferase</keyword>
<keyword evidence="2 7" id="KW-1003">Cell membrane</keyword>